<dbReference type="PROSITE" id="PS00143">
    <property type="entry name" value="INSULINASE"/>
    <property type="match status" value="1"/>
</dbReference>
<evidence type="ECO:0000313" key="8">
    <source>
        <dbReference type="EMBL" id="MFC3142067.1"/>
    </source>
</evidence>
<sequence>MRRFVFLLIACCTAIPAYAADVTSYELDNGMEVVVLEDHRAPVVVHMVWYRAGAADEAPGVSGVAHYLEHLLFKGTENLEPNELSQTVARNGGSDNAFTNQDYTGYFQRVAADRLELMMTMEADRMQNLRLTEDDIASERAVILEERTSRIDNNPNSMFNEQRMAALYQNSPYGIPVIGWRHEMEALDMDDALAFYEQYYAPNNAILIVAGDVEPEEVLELAKTHYGPLTPNPAIGERERPVEPPQLAERRMTFEDPRISEPYIVRDYIAPARQSGAQEDAAALVLLAEILGGNDFTSVLPRKLVFEENKALYTWAYYSQLSLEETTFGLGIMPAPGVSLEDAEAALDGALAEFMDEGIDPEQFERVKFQLRAAYIYAEDSTEGLARRYGSALTSGLTVEDVAAWPDVLQSVTPEQVMDVAARVLDRRSAVTGWARAPQPEEEVSQ</sequence>
<feature type="chain" id="PRO_5045612740" evidence="5">
    <location>
        <begin position="20"/>
        <end position="446"/>
    </location>
</feature>
<protein>
    <submittedName>
        <fullName evidence="8">M16 family metallopeptidase</fullName>
    </submittedName>
</protein>
<evidence type="ECO:0000313" key="9">
    <source>
        <dbReference type="Proteomes" id="UP001595632"/>
    </source>
</evidence>
<organism evidence="8 9">
    <name type="scientific">Psychromarinibacter halotolerans</name>
    <dbReference type="NCBI Taxonomy" id="1775175"/>
    <lineage>
        <taxon>Bacteria</taxon>
        <taxon>Pseudomonadati</taxon>
        <taxon>Pseudomonadota</taxon>
        <taxon>Alphaproteobacteria</taxon>
        <taxon>Rhodobacterales</taxon>
        <taxon>Paracoccaceae</taxon>
        <taxon>Psychromarinibacter</taxon>
    </lineage>
</organism>
<dbReference type="InterPro" id="IPR011249">
    <property type="entry name" value="Metalloenz_LuxS/M16"/>
</dbReference>
<comment type="cofactor">
    <cofactor evidence="1">
        <name>Zn(2+)</name>
        <dbReference type="ChEBI" id="CHEBI:29105"/>
    </cofactor>
</comment>
<dbReference type="PANTHER" id="PTHR11851">
    <property type="entry name" value="METALLOPROTEASE"/>
    <property type="match status" value="1"/>
</dbReference>
<dbReference type="Proteomes" id="UP001595632">
    <property type="component" value="Unassembled WGS sequence"/>
</dbReference>
<keyword evidence="9" id="KW-1185">Reference proteome</keyword>
<evidence type="ECO:0000256" key="4">
    <source>
        <dbReference type="RuleBase" id="RU004447"/>
    </source>
</evidence>
<name>A0ABV7GKF6_9RHOB</name>
<dbReference type="SUPFAM" id="SSF63411">
    <property type="entry name" value="LuxS/MPP-like metallohydrolase"/>
    <property type="match status" value="2"/>
</dbReference>
<dbReference type="InterPro" id="IPR007863">
    <property type="entry name" value="Peptidase_M16_C"/>
</dbReference>
<dbReference type="RefSeq" id="WP_275631692.1">
    <property type="nucleotide sequence ID" value="NZ_JARGYD010000002.1"/>
</dbReference>
<dbReference type="InterPro" id="IPR001431">
    <property type="entry name" value="Pept_M16_Zn_BS"/>
</dbReference>
<gene>
    <name evidence="8" type="ORF">ACFOGP_05070</name>
</gene>
<keyword evidence="3" id="KW-0378">Hydrolase</keyword>
<dbReference type="PANTHER" id="PTHR11851:SF49">
    <property type="entry name" value="MITOCHONDRIAL-PROCESSING PEPTIDASE SUBUNIT ALPHA"/>
    <property type="match status" value="1"/>
</dbReference>
<evidence type="ECO:0000256" key="5">
    <source>
        <dbReference type="SAM" id="SignalP"/>
    </source>
</evidence>
<dbReference type="Pfam" id="PF00675">
    <property type="entry name" value="Peptidase_M16"/>
    <property type="match status" value="1"/>
</dbReference>
<keyword evidence="5" id="KW-0732">Signal</keyword>
<evidence type="ECO:0000259" key="6">
    <source>
        <dbReference type="Pfam" id="PF00675"/>
    </source>
</evidence>
<keyword evidence="3" id="KW-0645">Protease</keyword>
<dbReference type="InterPro" id="IPR050361">
    <property type="entry name" value="MPP/UQCRC_Complex"/>
</dbReference>
<reference evidence="9" key="1">
    <citation type="journal article" date="2019" name="Int. J. Syst. Evol. Microbiol.">
        <title>The Global Catalogue of Microorganisms (GCM) 10K type strain sequencing project: providing services to taxonomists for standard genome sequencing and annotation.</title>
        <authorList>
            <consortium name="The Broad Institute Genomics Platform"/>
            <consortium name="The Broad Institute Genome Sequencing Center for Infectious Disease"/>
            <person name="Wu L."/>
            <person name="Ma J."/>
        </authorList>
    </citation>
    <scope>NUCLEOTIDE SEQUENCE [LARGE SCALE GENOMIC DNA]</scope>
    <source>
        <strain evidence="9">KCTC 52366</strain>
    </source>
</reference>
<evidence type="ECO:0000256" key="1">
    <source>
        <dbReference type="ARBA" id="ARBA00001947"/>
    </source>
</evidence>
<feature type="domain" description="Peptidase M16 C-terminal" evidence="7">
    <location>
        <begin position="187"/>
        <end position="371"/>
    </location>
</feature>
<evidence type="ECO:0000256" key="3">
    <source>
        <dbReference type="ARBA" id="ARBA00023049"/>
    </source>
</evidence>
<dbReference type="EMBL" id="JBHRTB010000010">
    <property type="protein sequence ID" value="MFC3142067.1"/>
    <property type="molecule type" value="Genomic_DNA"/>
</dbReference>
<proteinExistence type="inferred from homology"/>
<feature type="domain" description="Peptidase M16 N-terminal" evidence="6">
    <location>
        <begin position="33"/>
        <end position="178"/>
    </location>
</feature>
<feature type="signal peptide" evidence="5">
    <location>
        <begin position="1"/>
        <end position="19"/>
    </location>
</feature>
<comment type="caution">
    <text evidence="8">The sequence shown here is derived from an EMBL/GenBank/DDBJ whole genome shotgun (WGS) entry which is preliminary data.</text>
</comment>
<dbReference type="InterPro" id="IPR011765">
    <property type="entry name" value="Pept_M16_N"/>
</dbReference>
<dbReference type="Gene3D" id="3.30.830.10">
    <property type="entry name" value="Metalloenzyme, LuxS/M16 peptidase-like"/>
    <property type="match status" value="2"/>
</dbReference>
<comment type="similarity">
    <text evidence="2 4">Belongs to the peptidase M16 family.</text>
</comment>
<evidence type="ECO:0000259" key="7">
    <source>
        <dbReference type="Pfam" id="PF05193"/>
    </source>
</evidence>
<accession>A0ABV7GKF6</accession>
<keyword evidence="3" id="KW-0482">Metalloprotease</keyword>
<evidence type="ECO:0000256" key="2">
    <source>
        <dbReference type="ARBA" id="ARBA00007261"/>
    </source>
</evidence>
<dbReference type="Pfam" id="PF05193">
    <property type="entry name" value="Peptidase_M16_C"/>
    <property type="match status" value="1"/>
</dbReference>